<feature type="transmembrane region" description="Helical" evidence="1">
    <location>
        <begin position="12"/>
        <end position="35"/>
    </location>
</feature>
<dbReference type="InterPro" id="IPR038750">
    <property type="entry name" value="YczE/YyaS-like"/>
</dbReference>
<protein>
    <recommendedName>
        <fullName evidence="4">YitT family protein</fullName>
    </recommendedName>
</protein>
<feature type="transmembrane region" description="Helical" evidence="1">
    <location>
        <begin position="113"/>
        <end position="134"/>
    </location>
</feature>
<accession>A0A7X2MXM4</accession>
<keyword evidence="1" id="KW-0472">Membrane</keyword>
<proteinExistence type="predicted"/>
<dbReference type="PANTHER" id="PTHR40078:SF1">
    <property type="entry name" value="INTEGRAL MEMBRANE PROTEIN"/>
    <property type="match status" value="1"/>
</dbReference>
<dbReference type="AlphaFoldDB" id="A0A7X2MXM4"/>
<evidence type="ECO:0008006" key="4">
    <source>
        <dbReference type="Google" id="ProtNLM"/>
    </source>
</evidence>
<dbReference type="Proteomes" id="UP000460287">
    <property type="component" value="Unassembled WGS sequence"/>
</dbReference>
<keyword evidence="1" id="KW-1133">Transmembrane helix</keyword>
<keyword evidence="3" id="KW-1185">Reference proteome</keyword>
<gene>
    <name evidence="2" type="ORF">FYJ33_06025</name>
</gene>
<dbReference type="RefSeq" id="WP_154530851.1">
    <property type="nucleotide sequence ID" value="NZ_JAQXTV010000240.1"/>
</dbReference>
<organism evidence="2 3">
    <name type="scientific">Inconstantimicrobium porci</name>
    <dbReference type="NCBI Taxonomy" id="2652291"/>
    <lineage>
        <taxon>Bacteria</taxon>
        <taxon>Bacillati</taxon>
        <taxon>Bacillota</taxon>
        <taxon>Clostridia</taxon>
        <taxon>Eubacteriales</taxon>
        <taxon>Clostridiaceae</taxon>
        <taxon>Inconstantimicrobium</taxon>
    </lineage>
</organism>
<reference evidence="2 3" key="1">
    <citation type="submission" date="2019-08" db="EMBL/GenBank/DDBJ databases">
        <title>In-depth cultivation of the pig gut microbiome towards novel bacterial diversity and tailored functional studies.</title>
        <authorList>
            <person name="Wylensek D."/>
            <person name="Hitch T.C.A."/>
            <person name="Clavel T."/>
        </authorList>
    </citation>
    <scope>NUCLEOTIDE SEQUENCE [LARGE SCALE GENOMIC DNA]</scope>
    <source>
        <strain evidence="2 3">WCA-383-APC-5B</strain>
    </source>
</reference>
<feature type="transmembrane region" description="Helical" evidence="1">
    <location>
        <begin position="55"/>
        <end position="75"/>
    </location>
</feature>
<evidence type="ECO:0000313" key="2">
    <source>
        <dbReference type="EMBL" id="MSR90973.1"/>
    </source>
</evidence>
<feature type="transmembrane region" description="Helical" evidence="1">
    <location>
        <begin position="82"/>
        <end position="101"/>
    </location>
</feature>
<dbReference type="PANTHER" id="PTHR40078">
    <property type="entry name" value="INTEGRAL MEMBRANE PROTEIN-RELATED"/>
    <property type="match status" value="1"/>
</dbReference>
<name>A0A7X2MXM4_9CLOT</name>
<dbReference type="Pfam" id="PF19700">
    <property type="entry name" value="DUF6198"/>
    <property type="match status" value="1"/>
</dbReference>
<keyword evidence="1" id="KW-0812">Transmembrane</keyword>
<dbReference type="EMBL" id="VULX01000006">
    <property type="protein sequence ID" value="MSR90973.1"/>
    <property type="molecule type" value="Genomic_DNA"/>
</dbReference>
<evidence type="ECO:0000313" key="3">
    <source>
        <dbReference type="Proteomes" id="UP000460287"/>
    </source>
</evidence>
<feature type="transmembrane region" description="Helical" evidence="1">
    <location>
        <begin position="164"/>
        <end position="192"/>
    </location>
</feature>
<sequence length="214" mass="23723">MKIKSINFKKLFIQLIIFFLGLWIIQCGVAIFLNANIGSDPFTLFTQGVSKTLNITPGNANRIITLIILFVLLLLDRSNINIGTFLSIICAGPILDGMILIFNNIMPMNDMHIVLKIFLLVISCIAIGIGFSILKSANLGVAPNDMLVLTIVDKTKKSYTIIRLLCDTFFLVVGILLHGVLGIGTIIIWALIAPSIDFFLERTTKFVHNKILNF</sequence>
<evidence type="ECO:0000256" key="1">
    <source>
        <dbReference type="SAM" id="Phobius"/>
    </source>
</evidence>
<comment type="caution">
    <text evidence="2">The sequence shown here is derived from an EMBL/GenBank/DDBJ whole genome shotgun (WGS) entry which is preliminary data.</text>
</comment>